<sequence>MRLLLISSILWVTSRTMKKPDLYVWLEQNSYICDLSLFGNSLPHFLSPDESKQFACDCGDPLISRAACARRSNEMPNCHEIPDLCMREYAILFTETGDRLARMSPFQAIYHQSNYDNHRAIDNSYGVYYNQPTNSATTAAFPSIPEAADTAEEAISQERICVQKQSSGKNSDKAATIPAKNVHITESLPIDSSTPTSTDASSSATPAVVPLPNAAARSAATTAAEQKNFGELLRRRQTVFQQR</sequence>
<reference evidence="4" key="1">
    <citation type="journal article" date="2014" name="Nat. Genet.">
        <title>Genome of the human hookworm Necator americanus.</title>
        <authorList>
            <person name="Tang Y.T."/>
            <person name="Gao X."/>
            <person name="Rosa B.A."/>
            <person name="Abubucker S."/>
            <person name="Hallsworth-Pepin K."/>
            <person name="Martin J."/>
            <person name="Tyagi R."/>
            <person name="Heizer E."/>
            <person name="Zhang X."/>
            <person name="Bhonagiri-Palsikar V."/>
            <person name="Minx P."/>
            <person name="Warren W.C."/>
            <person name="Wang Q."/>
            <person name="Zhan B."/>
            <person name="Hotez P.J."/>
            <person name="Sternberg P.W."/>
            <person name="Dougall A."/>
            <person name="Gaze S.T."/>
            <person name="Mulvenna J."/>
            <person name="Sotillo J."/>
            <person name="Ranganathan S."/>
            <person name="Rabelo E.M."/>
            <person name="Wilson R.K."/>
            <person name="Felgner P.L."/>
            <person name="Bethony J."/>
            <person name="Hawdon J.M."/>
            <person name="Gasser R.B."/>
            <person name="Loukas A."/>
            <person name="Mitreva M."/>
        </authorList>
    </citation>
    <scope>NUCLEOTIDE SEQUENCE [LARGE SCALE GENOMIC DNA]</scope>
</reference>
<proteinExistence type="predicted"/>
<dbReference type="STRING" id="51031.W2SQR7"/>
<name>W2SQR7_NECAM</name>
<keyword evidence="2" id="KW-0732">Signal</keyword>
<dbReference type="AlphaFoldDB" id="W2SQR7"/>
<feature type="signal peptide" evidence="2">
    <location>
        <begin position="1"/>
        <end position="16"/>
    </location>
</feature>
<feature type="compositionally biased region" description="Low complexity" evidence="1">
    <location>
        <begin position="191"/>
        <end position="207"/>
    </location>
</feature>
<dbReference type="KEGG" id="nai:NECAME_04737"/>
<organism evidence="3 4">
    <name type="scientific">Necator americanus</name>
    <name type="common">Human hookworm</name>
    <dbReference type="NCBI Taxonomy" id="51031"/>
    <lineage>
        <taxon>Eukaryota</taxon>
        <taxon>Metazoa</taxon>
        <taxon>Ecdysozoa</taxon>
        <taxon>Nematoda</taxon>
        <taxon>Chromadorea</taxon>
        <taxon>Rhabditida</taxon>
        <taxon>Rhabditina</taxon>
        <taxon>Rhabditomorpha</taxon>
        <taxon>Strongyloidea</taxon>
        <taxon>Ancylostomatidae</taxon>
        <taxon>Bunostominae</taxon>
        <taxon>Necator</taxon>
    </lineage>
</organism>
<feature type="chain" id="PRO_5004824855" evidence="2">
    <location>
        <begin position="17"/>
        <end position="243"/>
    </location>
</feature>
<protein>
    <submittedName>
        <fullName evidence="3">Uncharacterized protein</fullName>
    </submittedName>
</protein>
<accession>W2SQR7</accession>
<dbReference type="EMBL" id="KI668855">
    <property type="protein sequence ID" value="ETN71042.1"/>
    <property type="molecule type" value="Genomic_DNA"/>
</dbReference>
<dbReference type="Proteomes" id="UP000053676">
    <property type="component" value="Unassembled WGS sequence"/>
</dbReference>
<evidence type="ECO:0000256" key="2">
    <source>
        <dbReference type="SAM" id="SignalP"/>
    </source>
</evidence>
<feature type="region of interest" description="Disordered" evidence="1">
    <location>
        <begin position="186"/>
        <end position="209"/>
    </location>
</feature>
<gene>
    <name evidence="3" type="ORF">NECAME_04737</name>
</gene>
<keyword evidence="4" id="KW-1185">Reference proteome</keyword>
<evidence type="ECO:0000256" key="1">
    <source>
        <dbReference type="SAM" id="MobiDB-lite"/>
    </source>
</evidence>
<evidence type="ECO:0000313" key="4">
    <source>
        <dbReference type="Proteomes" id="UP000053676"/>
    </source>
</evidence>
<evidence type="ECO:0000313" key="3">
    <source>
        <dbReference type="EMBL" id="ETN71042.1"/>
    </source>
</evidence>
<dbReference type="OrthoDB" id="5867623at2759"/>